<keyword evidence="10" id="KW-1185">Reference proteome</keyword>
<keyword evidence="3 7" id="KW-0479">Metal-binding</keyword>
<evidence type="ECO:0000256" key="3">
    <source>
        <dbReference type="ARBA" id="ARBA00022723"/>
    </source>
</evidence>
<dbReference type="PROSITE" id="PS00018">
    <property type="entry name" value="EF_HAND_1"/>
    <property type="match status" value="1"/>
</dbReference>
<keyword evidence="2" id="KW-0964">Secreted</keyword>
<accession>A0ABU3L3S1</accession>
<evidence type="ECO:0000259" key="8">
    <source>
        <dbReference type="PROSITE" id="PS51007"/>
    </source>
</evidence>
<reference evidence="9 10" key="1">
    <citation type="submission" date="2023-09" db="EMBL/GenBank/DDBJ databases">
        <title>Novel taxa isolated from Blanes Bay.</title>
        <authorList>
            <person name="Rey-Velasco X."/>
            <person name="Lucena T."/>
        </authorList>
    </citation>
    <scope>NUCLEOTIDE SEQUENCE [LARGE SCALE GENOMIC DNA]</scope>
    <source>
        <strain evidence="9 10">S334</strain>
    </source>
</reference>
<evidence type="ECO:0000313" key="10">
    <source>
        <dbReference type="Proteomes" id="UP001250656"/>
    </source>
</evidence>
<evidence type="ECO:0000256" key="5">
    <source>
        <dbReference type="ARBA" id="ARBA00022837"/>
    </source>
</evidence>
<name>A0ABU3L3S1_9FLAO</name>
<dbReference type="InterPro" id="IPR009056">
    <property type="entry name" value="Cyt_c-like_dom"/>
</dbReference>
<feature type="domain" description="Cytochrome c" evidence="8">
    <location>
        <begin position="370"/>
        <end position="464"/>
    </location>
</feature>
<comment type="caution">
    <text evidence="9">The sequence shown here is derived from an EMBL/GenBank/DDBJ whole genome shotgun (WGS) entry which is preliminary data.</text>
</comment>
<dbReference type="RefSeq" id="WP_314012795.1">
    <property type="nucleotide sequence ID" value="NZ_JAVTTP010000001.1"/>
</dbReference>
<dbReference type="Pfam" id="PF18884">
    <property type="entry name" value="TSP3_bac"/>
    <property type="match status" value="4"/>
</dbReference>
<organism evidence="9 10">
    <name type="scientific">Pricia mediterranea</name>
    <dbReference type="NCBI Taxonomy" id="3076079"/>
    <lineage>
        <taxon>Bacteria</taxon>
        <taxon>Pseudomonadati</taxon>
        <taxon>Bacteroidota</taxon>
        <taxon>Flavobacteriia</taxon>
        <taxon>Flavobacteriales</taxon>
        <taxon>Flavobacteriaceae</taxon>
        <taxon>Pricia</taxon>
    </lineage>
</organism>
<sequence>MFLLCAVVLIGCKSDDTEPILDVDTDGDGILDADEIMNGTSKNNPCDPKPAPGYSGYDKNNTIWLGADCDLDGITNGEELANGTNPFVDELKDSDGDGIPNFQEIADGTDKENPCDPAQNEDYTGYNASSLIWAKADCDADGVSNGDELADGTNPYLEDIEVVYAVAEFLPKLSDLQLFKGNPADLTPNSTTHEYGLATPLYTDYAHKFRTISLPEDAKMTYNGAGLLEFPDNTVITKTFYYFKDERDPSLGKKLIETRLLIKKNGAWSMGNYLWNDEQNDAQLDNAAPFVSIEWIDGSGAVRTTNYKVPFTINCNQCHDVGGVTLPIGPKARNMNFVFKGKNQLQDFSDKGLLANLPALNQIEALPNWSDMSIGLEERTRAYMDVNCAHCHQPGGLQDSNMPDRPDLRYEVPYADSNIFEFKDDIKNRVATSPGFGPSMPQVGISELHSEGVNLIHMYIDSLE</sequence>
<keyword evidence="6 7" id="KW-0408">Iron</keyword>
<evidence type="ECO:0000256" key="7">
    <source>
        <dbReference type="PROSITE-ProRule" id="PRU00433"/>
    </source>
</evidence>
<keyword evidence="5" id="KW-0106">Calcium</keyword>
<evidence type="ECO:0000256" key="4">
    <source>
        <dbReference type="ARBA" id="ARBA00022729"/>
    </source>
</evidence>
<protein>
    <recommendedName>
        <fullName evidence="8">Cytochrome c domain-containing protein</fullName>
    </recommendedName>
</protein>
<dbReference type="EMBL" id="JAVTTP010000001">
    <property type="protein sequence ID" value="MDT7827742.1"/>
    <property type="molecule type" value="Genomic_DNA"/>
</dbReference>
<keyword evidence="4" id="KW-0732">Signal</keyword>
<proteinExistence type="predicted"/>
<evidence type="ECO:0000256" key="1">
    <source>
        <dbReference type="ARBA" id="ARBA00004613"/>
    </source>
</evidence>
<dbReference type="InterPro" id="IPR059100">
    <property type="entry name" value="TSP3_bac"/>
</dbReference>
<comment type="subcellular location">
    <subcellularLocation>
        <location evidence="1">Secreted</location>
    </subcellularLocation>
</comment>
<evidence type="ECO:0000256" key="2">
    <source>
        <dbReference type="ARBA" id="ARBA00022525"/>
    </source>
</evidence>
<evidence type="ECO:0000313" key="9">
    <source>
        <dbReference type="EMBL" id="MDT7827742.1"/>
    </source>
</evidence>
<dbReference type="InterPro" id="IPR018247">
    <property type="entry name" value="EF_Hand_1_Ca_BS"/>
</dbReference>
<keyword evidence="7" id="KW-0349">Heme</keyword>
<gene>
    <name evidence="9" type="ORF">RQM65_03565</name>
</gene>
<evidence type="ECO:0000256" key="6">
    <source>
        <dbReference type="ARBA" id="ARBA00023004"/>
    </source>
</evidence>
<dbReference type="Proteomes" id="UP001250656">
    <property type="component" value="Unassembled WGS sequence"/>
</dbReference>
<dbReference type="PROSITE" id="PS51007">
    <property type="entry name" value="CYTC"/>
    <property type="match status" value="1"/>
</dbReference>